<dbReference type="Gene3D" id="3.90.190.10">
    <property type="entry name" value="Protein tyrosine phosphatase superfamily"/>
    <property type="match status" value="1"/>
</dbReference>
<dbReference type="PROSITE" id="PS50056">
    <property type="entry name" value="TYR_PHOSPHATASE_2"/>
    <property type="match status" value="1"/>
</dbReference>
<dbReference type="Proteomes" id="UP001358417">
    <property type="component" value="Unassembled WGS sequence"/>
</dbReference>
<dbReference type="RefSeq" id="XP_064703562.1">
    <property type="nucleotide sequence ID" value="XM_064849807.1"/>
</dbReference>
<dbReference type="GeneID" id="89974418"/>
<dbReference type="EMBL" id="JAVRRD010000023">
    <property type="protein sequence ID" value="KAK5048056.1"/>
    <property type="molecule type" value="Genomic_DNA"/>
</dbReference>
<dbReference type="GO" id="GO:0033550">
    <property type="term" value="F:MAP kinase tyrosine phosphatase activity"/>
    <property type="evidence" value="ECO:0007669"/>
    <property type="project" value="TreeGrafter"/>
</dbReference>
<evidence type="ECO:0000256" key="2">
    <source>
        <dbReference type="ARBA" id="ARBA00013064"/>
    </source>
</evidence>
<proteinExistence type="inferred from homology"/>
<dbReference type="GO" id="GO:0017017">
    <property type="term" value="F:MAP kinase tyrosine/serine/threonine phosphatase activity"/>
    <property type="evidence" value="ECO:0007669"/>
    <property type="project" value="TreeGrafter"/>
</dbReference>
<sequence>MLALFAPLRPGHPRRNKSIIYGNPTVQPSIPRPKIKDNMASTTSAPLLPDQIIPGVYLSDSIQTARAVLSPNYQTPNRPKIRYILSLLNATHQQPQMLPSQEPDFVMKLIMLRDNNNENLLQVLDEACNFIKSSLGNKDGGVLIHCHQGVSRSASVMIAFVMEEMDLEYETALRYVRQGRPKVNPNPGFVAQLEMWHRLQYNIREKNGELKQEYIDWGKTNKAREAKELAGTKEIPGNKDTS</sequence>
<dbReference type="CDD" id="cd14498">
    <property type="entry name" value="DSP"/>
    <property type="match status" value="1"/>
</dbReference>
<evidence type="ECO:0000256" key="1">
    <source>
        <dbReference type="ARBA" id="ARBA00008601"/>
    </source>
</evidence>
<comment type="similarity">
    <text evidence="1">Belongs to the protein-tyrosine phosphatase family. Non-receptor class dual specificity subfamily.</text>
</comment>
<dbReference type="PANTHER" id="PTHR10159">
    <property type="entry name" value="DUAL SPECIFICITY PROTEIN PHOSPHATASE"/>
    <property type="match status" value="1"/>
</dbReference>
<evidence type="ECO:0000313" key="8">
    <source>
        <dbReference type="Proteomes" id="UP001358417"/>
    </source>
</evidence>
<dbReference type="GO" id="GO:0008330">
    <property type="term" value="F:protein tyrosine/threonine phosphatase activity"/>
    <property type="evidence" value="ECO:0007669"/>
    <property type="project" value="TreeGrafter"/>
</dbReference>
<evidence type="ECO:0000256" key="4">
    <source>
        <dbReference type="ARBA" id="ARBA00022912"/>
    </source>
</evidence>
<keyword evidence="4" id="KW-0904">Protein phosphatase</keyword>
<dbReference type="PROSITE" id="PS50054">
    <property type="entry name" value="TYR_PHOSPHATASE_DUAL"/>
    <property type="match status" value="1"/>
</dbReference>
<dbReference type="SUPFAM" id="SSF52799">
    <property type="entry name" value="(Phosphotyrosine protein) phosphatases II"/>
    <property type="match status" value="1"/>
</dbReference>
<dbReference type="InterPro" id="IPR000340">
    <property type="entry name" value="Dual-sp_phosphatase_cat-dom"/>
</dbReference>
<dbReference type="GO" id="GO:0005737">
    <property type="term" value="C:cytoplasm"/>
    <property type="evidence" value="ECO:0007669"/>
    <property type="project" value="TreeGrafter"/>
</dbReference>
<name>A0AAV9N5S0_9EURO</name>
<evidence type="ECO:0000259" key="5">
    <source>
        <dbReference type="PROSITE" id="PS50054"/>
    </source>
</evidence>
<evidence type="ECO:0000313" key="7">
    <source>
        <dbReference type="EMBL" id="KAK5048056.1"/>
    </source>
</evidence>
<gene>
    <name evidence="7" type="ORF">LTR84_006246</name>
</gene>
<protein>
    <recommendedName>
        <fullName evidence="2">protein-tyrosine-phosphatase</fullName>
        <ecNumber evidence="2">3.1.3.48</ecNumber>
    </recommendedName>
</protein>
<dbReference type="InterPro" id="IPR020422">
    <property type="entry name" value="TYR_PHOSPHATASE_DUAL_dom"/>
</dbReference>
<dbReference type="PANTHER" id="PTHR10159:SF511">
    <property type="entry name" value="DUAL SPECIFICITY PROTEIN PHOSPHATASE 1"/>
    <property type="match status" value="1"/>
</dbReference>
<dbReference type="InterPro" id="IPR029021">
    <property type="entry name" value="Prot-tyrosine_phosphatase-like"/>
</dbReference>
<reference evidence="7 8" key="1">
    <citation type="submission" date="2023-08" db="EMBL/GenBank/DDBJ databases">
        <title>Black Yeasts Isolated from many extreme environments.</title>
        <authorList>
            <person name="Coleine C."/>
            <person name="Stajich J.E."/>
            <person name="Selbmann L."/>
        </authorList>
    </citation>
    <scope>NUCLEOTIDE SEQUENCE [LARGE SCALE GENOMIC DNA]</scope>
    <source>
        <strain evidence="7 8">CCFEE 5792</strain>
    </source>
</reference>
<organism evidence="7 8">
    <name type="scientific">Exophiala bonariae</name>
    <dbReference type="NCBI Taxonomy" id="1690606"/>
    <lineage>
        <taxon>Eukaryota</taxon>
        <taxon>Fungi</taxon>
        <taxon>Dikarya</taxon>
        <taxon>Ascomycota</taxon>
        <taxon>Pezizomycotina</taxon>
        <taxon>Eurotiomycetes</taxon>
        <taxon>Chaetothyriomycetidae</taxon>
        <taxon>Chaetothyriales</taxon>
        <taxon>Herpotrichiellaceae</taxon>
        <taxon>Exophiala</taxon>
    </lineage>
</organism>
<evidence type="ECO:0000256" key="3">
    <source>
        <dbReference type="ARBA" id="ARBA00022801"/>
    </source>
</evidence>
<feature type="domain" description="Tyrosine specific protein phosphatases" evidence="6">
    <location>
        <begin position="118"/>
        <end position="181"/>
    </location>
</feature>
<comment type="caution">
    <text evidence="7">The sequence shown here is derived from an EMBL/GenBank/DDBJ whole genome shotgun (WGS) entry which is preliminary data.</text>
</comment>
<dbReference type="PROSITE" id="PS00383">
    <property type="entry name" value="TYR_PHOSPHATASE_1"/>
    <property type="match status" value="1"/>
</dbReference>
<keyword evidence="3" id="KW-0378">Hydrolase</keyword>
<evidence type="ECO:0000259" key="6">
    <source>
        <dbReference type="PROSITE" id="PS50056"/>
    </source>
</evidence>
<dbReference type="AlphaFoldDB" id="A0AAV9N5S0"/>
<dbReference type="EC" id="3.1.3.48" evidence="2"/>
<keyword evidence="8" id="KW-1185">Reference proteome</keyword>
<accession>A0AAV9N5S0</accession>
<dbReference type="GO" id="GO:0043409">
    <property type="term" value="P:negative regulation of MAPK cascade"/>
    <property type="evidence" value="ECO:0007669"/>
    <property type="project" value="TreeGrafter"/>
</dbReference>
<dbReference type="Pfam" id="PF00782">
    <property type="entry name" value="DSPc"/>
    <property type="match status" value="1"/>
</dbReference>
<dbReference type="SMART" id="SM00195">
    <property type="entry name" value="DSPc"/>
    <property type="match status" value="1"/>
</dbReference>
<dbReference type="InterPro" id="IPR000387">
    <property type="entry name" value="Tyr_Pase_dom"/>
</dbReference>
<feature type="domain" description="Tyrosine-protein phosphatase" evidence="5">
    <location>
        <begin position="48"/>
        <end position="202"/>
    </location>
</feature>
<dbReference type="InterPro" id="IPR016130">
    <property type="entry name" value="Tyr_Pase_AS"/>
</dbReference>